<keyword evidence="3" id="KW-1185">Reference proteome</keyword>
<name>A0A6H5GSH6_9HEMI</name>
<feature type="region of interest" description="Disordered" evidence="1">
    <location>
        <begin position="13"/>
        <end position="53"/>
    </location>
</feature>
<feature type="non-terminal residue" evidence="2">
    <location>
        <position position="242"/>
    </location>
</feature>
<proteinExistence type="predicted"/>
<dbReference type="Proteomes" id="UP000479000">
    <property type="component" value="Unassembled WGS sequence"/>
</dbReference>
<evidence type="ECO:0000313" key="2">
    <source>
        <dbReference type="EMBL" id="CAB0006820.1"/>
    </source>
</evidence>
<protein>
    <submittedName>
        <fullName evidence="2">Uncharacterized protein</fullName>
    </submittedName>
</protein>
<accession>A0A6H5GSH6</accession>
<evidence type="ECO:0000313" key="3">
    <source>
        <dbReference type="Proteomes" id="UP000479000"/>
    </source>
</evidence>
<gene>
    <name evidence="2" type="ORF">NTEN_LOCUS12283</name>
</gene>
<dbReference type="OrthoDB" id="8195120at2759"/>
<evidence type="ECO:0000256" key="1">
    <source>
        <dbReference type="SAM" id="MobiDB-lite"/>
    </source>
</evidence>
<dbReference type="AlphaFoldDB" id="A0A6H5GSH6"/>
<dbReference type="EMBL" id="CADCXU010018444">
    <property type="protein sequence ID" value="CAB0006820.1"/>
    <property type="molecule type" value="Genomic_DNA"/>
</dbReference>
<reference evidence="2 3" key="1">
    <citation type="submission" date="2020-02" db="EMBL/GenBank/DDBJ databases">
        <authorList>
            <person name="Ferguson B K."/>
        </authorList>
    </citation>
    <scope>NUCLEOTIDE SEQUENCE [LARGE SCALE GENOMIC DNA]</scope>
</reference>
<sequence length="242" mass="26970">MFIVIVFDSPPWSARRGQRARARKGEREEEEDSPPTRENLPNEKNTKIDGNNAPTVCTNLIEDSNKLPRRAFWLNRQGPGARLTYPDAGNLWKFLFFVEEEGVGGWYIPRPALCRNDMTCTCSSSTQRSIQTVNEWLSPTPSSNTSTQQESSCDLNWTFAWSRAAASVALSGRAAAAHRLGNRLSRLTPVRSRFHGGGKLRYVQKCFKQQNALNERFCGLGQGVAAEASSLAHLSKSQDFCA</sequence>
<organism evidence="2 3">
    <name type="scientific">Nesidiocoris tenuis</name>
    <dbReference type="NCBI Taxonomy" id="355587"/>
    <lineage>
        <taxon>Eukaryota</taxon>
        <taxon>Metazoa</taxon>
        <taxon>Ecdysozoa</taxon>
        <taxon>Arthropoda</taxon>
        <taxon>Hexapoda</taxon>
        <taxon>Insecta</taxon>
        <taxon>Pterygota</taxon>
        <taxon>Neoptera</taxon>
        <taxon>Paraneoptera</taxon>
        <taxon>Hemiptera</taxon>
        <taxon>Heteroptera</taxon>
        <taxon>Panheteroptera</taxon>
        <taxon>Cimicomorpha</taxon>
        <taxon>Miridae</taxon>
        <taxon>Dicyphina</taxon>
        <taxon>Nesidiocoris</taxon>
    </lineage>
</organism>